<name>A0ABD3AFY6_9GENT</name>
<keyword evidence="6" id="KW-1133">Transmembrane helix</keyword>
<dbReference type="SUPFAM" id="SSF52058">
    <property type="entry name" value="L domain-like"/>
    <property type="match status" value="1"/>
</dbReference>
<dbReference type="PANTHER" id="PTHR48061">
    <property type="entry name" value="LEUCINE-RICH REPEAT RECEPTOR PROTEIN KINASE EMS1-LIKE-RELATED"/>
    <property type="match status" value="1"/>
</dbReference>
<reference evidence="9 10" key="1">
    <citation type="submission" date="2024-11" db="EMBL/GenBank/DDBJ databases">
        <title>A near-complete genome assembly of Cinchona calisaya.</title>
        <authorList>
            <person name="Lian D.C."/>
            <person name="Zhao X.W."/>
            <person name="Wei L."/>
        </authorList>
    </citation>
    <scope>NUCLEOTIDE SEQUENCE [LARGE SCALE GENOMIC DNA]</scope>
    <source>
        <tissue evidence="9">Nenye</tissue>
    </source>
</reference>
<dbReference type="InterPro" id="IPR001611">
    <property type="entry name" value="Leu-rich_rpt"/>
</dbReference>
<evidence type="ECO:0000313" key="10">
    <source>
        <dbReference type="Proteomes" id="UP001630127"/>
    </source>
</evidence>
<dbReference type="Pfam" id="PF13855">
    <property type="entry name" value="LRR_8"/>
    <property type="match status" value="1"/>
</dbReference>
<keyword evidence="3" id="KW-0812">Transmembrane</keyword>
<evidence type="ECO:0000256" key="4">
    <source>
        <dbReference type="ARBA" id="ARBA00022729"/>
    </source>
</evidence>
<evidence type="ECO:0000313" key="9">
    <source>
        <dbReference type="EMBL" id="KAL3530544.1"/>
    </source>
</evidence>
<comment type="caution">
    <text evidence="9">The sequence shown here is derived from an EMBL/GenBank/DDBJ whole genome shotgun (WGS) entry which is preliminary data.</text>
</comment>
<dbReference type="InterPro" id="IPR046956">
    <property type="entry name" value="RLP23-like"/>
</dbReference>
<organism evidence="9 10">
    <name type="scientific">Cinchona calisaya</name>
    <dbReference type="NCBI Taxonomy" id="153742"/>
    <lineage>
        <taxon>Eukaryota</taxon>
        <taxon>Viridiplantae</taxon>
        <taxon>Streptophyta</taxon>
        <taxon>Embryophyta</taxon>
        <taxon>Tracheophyta</taxon>
        <taxon>Spermatophyta</taxon>
        <taxon>Magnoliopsida</taxon>
        <taxon>eudicotyledons</taxon>
        <taxon>Gunneridae</taxon>
        <taxon>Pentapetalae</taxon>
        <taxon>asterids</taxon>
        <taxon>lamiids</taxon>
        <taxon>Gentianales</taxon>
        <taxon>Rubiaceae</taxon>
        <taxon>Cinchonoideae</taxon>
        <taxon>Cinchoneae</taxon>
        <taxon>Cinchona</taxon>
    </lineage>
</organism>
<accession>A0ABD3AFY6</accession>
<dbReference type="AlphaFoldDB" id="A0ABD3AFY6"/>
<evidence type="ECO:0000256" key="3">
    <source>
        <dbReference type="ARBA" id="ARBA00022692"/>
    </source>
</evidence>
<keyword evidence="5" id="KW-0677">Repeat</keyword>
<dbReference type="GO" id="GO:0016020">
    <property type="term" value="C:membrane"/>
    <property type="evidence" value="ECO:0007669"/>
    <property type="project" value="UniProtKB-SubCell"/>
</dbReference>
<gene>
    <name evidence="9" type="ORF">ACH5RR_009866</name>
</gene>
<keyword evidence="7" id="KW-0472">Membrane</keyword>
<evidence type="ECO:0000256" key="1">
    <source>
        <dbReference type="ARBA" id="ARBA00004479"/>
    </source>
</evidence>
<dbReference type="InterPro" id="IPR032675">
    <property type="entry name" value="LRR_dom_sf"/>
</dbReference>
<dbReference type="FunFam" id="3.80.10.10:FF:000041">
    <property type="entry name" value="LRR receptor-like serine/threonine-protein kinase ERECTA"/>
    <property type="match status" value="1"/>
</dbReference>
<sequence length="223" mass="25494">MDRYLSFLCLFVSLFLQFPFNFSWRSLTFLDLSYNLLEGPLPSSLCNLTNLEYLLLSNNKLSGTIPHCFGNISSQLIALDLRKNGFHGKIPLNFPEANQLKNLGLNGNKLEGPIPKSLFNCKKLEILDLGHNKISDTFPMWLEALPELSVLILTSNQLHGTIGISYSKSPFLKLRIFDISYNNFSGSIPAEMIENFQSMKRIDHNHQAEAKYFYHVNDKRFRG</sequence>
<proteinExistence type="predicted"/>
<keyword evidence="10" id="KW-1185">Reference proteome</keyword>
<keyword evidence="2" id="KW-0433">Leucine-rich repeat</keyword>
<dbReference type="Proteomes" id="UP001630127">
    <property type="component" value="Unassembled WGS sequence"/>
</dbReference>
<dbReference type="PRINTS" id="PR00019">
    <property type="entry name" value="LEURICHRPT"/>
</dbReference>
<keyword evidence="8" id="KW-0325">Glycoprotein</keyword>
<evidence type="ECO:0000256" key="6">
    <source>
        <dbReference type="ARBA" id="ARBA00022989"/>
    </source>
</evidence>
<dbReference type="PANTHER" id="PTHR48061:SF38">
    <property type="entry name" value="SERINE_THREONINE-PROTEIN KINASE BRI1"/>
    <property type="match status" value="1"/>
</dbReference>
<keyword evidence="4" id="KW-0732">Signal</keyword>
<evidence type="ECO:0000256" key="5">
    <source>
        <dbReference type="ARBA" id="ARBA00022737"/>
    </source>
</evidence>
<protein>
    <submittedName>
        <fullName evidence="9">Uncharacterized protein</fullName>
    </submittedName>
</protein>
<comment type="subcellular location">
    <subcellularLocation>
        <location evidence="1">Membrane</location>
        <topology evidence="1">Single-pass type I membrane protein</topology>
    </subcellularLocation>
</comment>
<dbReference type="EMBL" id="JBJUIK010000004">
    <property type="protein sequence ID" value="KAL3530544.1"/>
    <property type="molecule type" value="Genomic_DNA"/>
</dbReference>
<evidence type="ECO:0000256" key="7">
    <source>
        <dbReference type="ARBA" id="ARBA00023136"/>
    </source>
</evidence>
<evidence type="ECO:0000256" key="2">
    <source>
        <dbReference type="ARBA" id="ARBA00022614"/>
    </source>
</evidence>
<dbReference type="Pfam" id="PF00560">
    <property type="entry name" value="LRR_1"/>
    <property type="match status" value="3"/>
</dbReference>
<evidence type="ECO:0000256" key="8">
    <source>
        <dbReference type="ARBA" id="ARBA00023180"/>
    </source>
</evidence>
<dbReference type="Gene3D" id="3.80.10.10">
    <property type="entry name" value="Ribonuclease Inhibitor"/>
    <property type="match status" value="1"/>
</dbReference>